<protein>
    <submittedName>
        <fullName evidence="3">Tripartite tricarboxylate transporter family receptor</fullName>
    </submittedName>
</protein>
<dbReference type="InterPro" id="IPR005064">
    <property type="entry name" value="BUG"/>
</dbReference>
<sequence>MTPKITRWLMPNRTSLLRWLCVGAMLAFTSAAQAAWEPTKSITFVVTGGAGGGADQMARLIQGIVSKYRLSKQPIIVVIQNGGGGGQGFLDIKNSTGDAHKIAIVLSNLYSVPLSTNLDFNWRDTTPVALMALDEFVLWVNAQSPYKTAQEYIAAVKASPGNFKMGGAGSKREDEIVTAVIEHATGTKFTFIPYKGGGEISTQLVGGHIDSDVNNPIEHIAHWRAGEVRPLCVFDTQRMPFKEKVTKTESWNDIPTCKESGIDAEYLMLRGILMPKGVTADQREYYVNLLRQVREKPEWKEFVAKGAYKDSFLVGDEFTKFLEQDEHRHKEIMRKADFLAQGTAAK</sequence>
<comment type="similarity">
    <text evidence="1">Belongs to the UPF0065 (bug) family.</text>
</comment>
<evidence type="ECO:0000313" key="4">
    <source>
        <dbReference type="Proteomes" id="UP000254343"/>
    </source>
</evidence>
<feature type="signal peptide" evidence="2">
    <location>
        <begin position="1"/>
        <end position="34"/>
    </location>
</feature>
<keyword evidence="2" id="KW-0732">Signal</keyword>
<dbReference type="Gene3D" id="3.40.190.150">
    <property type="entry name" value="Bordetella uptake gene, domain 1"/>
    <property type="match status" value="1"/>
</dbReference>
<dbReference type="InterPro" id="IPR042100">
    <property type="entry name" value="Bug_dom1"/>
</dbReference>
<dbReference type="CDD" id="cd07012">
    <property type="entry name" value="PBP2_Bug_TTT"/>
    <property type="match status" value="1"/>
</dbReference>
<evidence type="ECO:0000256" key="2">
    <source>
        <dbReference type="SAM" id="SignalP"/>
    </source>
</evidence>
<dbReference type="PANTHER" id="PTHR42928">
    <property type="entry name" value="TRICARBOXYLATE-BINDING PROTEIN"/>
    <property type="match status" value="1"/>
</dbReference>
<evidence type="ECO:0000313" key="3">
    <source>
        <dbReference type="EMBL" id="SUU86397.1"/>
    </source>
</evidence>
<dbReference type="Pfam" id="PF03401">
    <property type="entry name" value="TctC"/>
    <property type="match status" value="1"/>
</dbReference>
<gene>
    <name evidence="3" type="ORF">NCTC12722_03622</name>
</gene>
<evidence type="ECO:0000256" key="1">
    <source>
        <dbReference type="ARBA" id="ARBA00006987"/>
    </source>
</evidence>
<dbReference type="PIRSF" id="PIRSF017082">
    <property type="entry name" value="YflP"/>
    <property type="match status" value="1"/>
</dbReference>
<dbReference type="AlphaFoldDB" id="A0A380WE05"/>
<feature type="chain" id="PRO_5016606942" evidence="2">
    <location>
        <begin position="35"/>
        <end position="346"/>
    </location>
</feature>
<reference evidence="3 4" key="1">
    <citation type="submission" date="2018-06" db="EMBL/GenBank/DDBJ databases">
        <authorList>
            <consortium name="Pathogen Informatics"/>
            <person name="Doyle S."/>
        </authorList>
    </citation>
    <scope>NUCLEOTIDE SEQUENCE [LARGE SCALE GENOMIC DNA]</scope>
    <source>
        <strain evidence="3 4">NCTC12722</strain>
    </source>
</reference>
<dbReference type="RefSeq" id="WP_002717220.1">
    <property type="nucleotide sequence ID" value="NZ_UFSI01000001.1"/>
</dbReference>
<accession>A0A380WE05</accession>
<dbReference type="Gene3D" id="3.40.190.10">
    <property type="entry name" value="Periplasmic binding protein-like II"/>
    <property type="match status" value="1"/>
</dbReference>
<organism evidence="3 4">
    <name type="scientific">Afipia felis</name>
    <name type="common">Cat scratch disease bacillus</name>
    <dbReference type="NCBI Taxonomy" id="1035"/>
    <lineage>
        <taxon>Bacteria</taxon>
        <taxon>Pseudomonadati</taxon>
        <taxon>Pseudomonadota</taxon>
        <taxon>Alphaproteobacteria</taxon>
        <taxon>Hyphomicrobiales</taxon>
        <taxon>Nitrobacteraceae</taxon>
        <taxon>Afipia</taxon>
    </lineage>
</organism>
<dbReference type="Proteomes" id="UP000254343">
    <property type="component" value="Unassembled WGS sequence"/>
</dbReference>
<keyword evidence="3" id="KW-0675">Receptor</keyword>
<proteinExistence type="inferred from homology"/>
<dbReference type="EMBL" id="UIGB01000001">
    <property type="protein sequence ID" value="SUU86397.1"/>
    <property type="molecule type" value="Genomic_DNA"/>
</dbReference>
<name>A0A380WE05_AFIFE</name>
<dbReference type="PANTHER" id="PTHR42928:SF1">
    <property type="entry name" value="BLR4371 PROTEIN"/>
    <property type="match status" value="1"/>
</dbReference>